<reference evidence="2 3" key="1">
    <citation type="submission" date="2020-04" db="EMBL/GenBank/DDBJ databases">
        <authorList>
            <person name="De Canck E."/>
        </authorList>
    </citation>
    <scope>NUCLEOTIDE SEQUENCE [LARGE SCALE GENOMIC DNA]</scope>
    <source>
        <strain evidence="2 3">LMG 28614</strain>
    </source>
</reference>
<keyword evidence="1" id="KW-0812">Transmembrane</keyword>
<dbReference type="Proteomes" id="UP000494365">
    <property type="component" value="Unassembled WGS sequence"/>
</dbReference>
<dbReference type="AlphaFoldDB" id="A0A6S7B645"/>
<keyword evidence="1" id="KW-0472">Membrane</keyword>
<accession>A0A6S7B645</accession>
<keyword evidence="3" id="KW-1185">Reference proteome</keyword>
<name>A0A6S7B645_9BURK</name>
<sequence>MDVFVGDGHVVSFVPGAAAPAAQEDLTLKMKQIRRSLSACCVLMLCALASTNSWAATAGNQALTGERMTPARMASTVGK</sequence>
<feature type="transmembrane region" description="Helical" evidence="1">
    <location>
        <begin position="36"/>
        <end position="55"/>
    </location>
</feature>
<proteinExistence type="predicted"/>
<evidence type="ECO:0000313" key="3">
    <source>
        <dbReference type="Proteomes" id="UP000494365"/>
    </source>
</evidence>
<dbReference type="EMBL" id="CADIKK010000011">
    <property type="protein sequence ID" value="CAB3788994.1"/>
    <property type="molecule type" value="Genomic_DNA"/>
</dbReference>
<protein>
    <submittedName>
        <fullName evidence="2">Uncharacterized protein</fullName>
    </submittedName>
</protein>
<keyword evidence="1" id="KW-1133">Transmembrane helix</keyword>
<gene>
    <name evidence="2" type="ORF">LMG28614_02802</name>
</gene>
<evidence type="ECO:0000313" key="2">
    <source>
        <dbReference type="EMBL" id="CAB3788994.1"/>
    </source>
</evidence>
<organism evidence="2 3">
    <name type="scientific">Paraburkholderia ultramafica</name>
    <dbReference type="NCBI Taxonomy" id="1544867"/>
    <lineage>
        <taxon>Bacteria</taxon>
        <taxon>Pseudomonadati</taxon>
        <taxon>Pseudomonadota</taxon>
        <taxon>Betaproteobacteria</taxon>
        <taxon>Burkholderiales</taxon>
        <taxon>Burkholderiaceae</taxon>
        <taxon>Paraburkholderia</taxon>
    </lineage>
</organism>
<evidence type="ECO:0000256" key="1">
    <source>
        <dbReference type="SAM" id="Phobius"/>
    </source>
</evidence>